<dbReference type="PANTHER" id="PTHR47531:SF2">
    <property type="entry name" value="RING_U-BOX SUPERFAMILY PROTEIN"/>
    <property type="match status" value="1"/>
</dbReference>
<protein>
    <submittedName>
        <fullName evidence="1">Uncharacterized protein</fullName>
    </submittedName>
</protein>
<comment type="caution">
    <text evidence="1">The sequence shown here is derived from an EMBL/GenBank/DDBJ whole genome shotgun (WGS) entry which is preliminary data.</text>
</comment>
<organism evidence="1 2">
    <name type="scientific">Crotalaria pallida</name>
    <name type="common">Smooth rattlebox</name>
    <name type="synonym">Crotalaria striata</name>
    <dbReference type="NCBI Taxonomy" id="3830"/>
    <lineage>
        <taxon>Eukaryota</taxon>
        <taxon>Viridiplantae</taxon>
        <taxon>Streptophyta</taxon>
        <taxon>Embryophyta</taxon>
        <taxon>Tracheophyta</taxon>
        <taxon>Spermatophyta</taxon>
        <taxon>Magnoliopsida</taxon>
        <taxon>eudicotyledons</taxon>
        <taxon>Gunneridae</taxon>
        <taxon>Pentapetalae</taxon>
        <taxon>rosids</taxon>
        <taxon>fabids</taxon>
        <taxon>Fabales</taxon>
        <taxon>Fabaceae</taxon>
        <taxon>Papilionoideae</taxon>
        <taxon>50 kb inversion clade</taxon>
        <taxon>genistoids sensu lato</taxon>
        <taxon>core genistoids</taxon>
        <taxon>Crotalarieae</taxon>
        <taxon>Crotalaria</taxon>
    </lineage>
</organism>
<evidence type="ECO:0000313" key="1">
    <source>
        <dbReference type="EMBL" id="KAK7250714.1"/>
    </source>
</evidence>
<dbReference type="PANTHER" id="PTHR47531">
    <property type="entry name" value="RING/U-BOX SUPERFAMILY PROTEIN"/>
    <property type="match status" value="1"/>
</dbReference>
<dbReference type="Proteomes" id="UP001372338">
    <property type="component" value="Unassembled WGS sequence"/>
</dbReference>
<gene>
    <name evidence="1" type="ORF">RIF29_33326</name>
</gene>
<reference evidence="1 2" key="1">
    <citation type="submission" date="2024-01" db="EMBL/GenBank/DDBJ databases">
        <title>The genomes of 5 underutilized Papilionoideae crops provide insights into root nodulation and disease resistanc.</title>
        <authorList>
            <person name="Yuan L."/>
        </authorList>
    </citation>
    <scope>NUCLEOTIDE SEQUENCE [LARGE SCALE GENOMIC DNA]</scope>
    <source>
        <strain evidence="1">ZHUSHIDOU_FW_LH</strain>
        <tissue evidence="1">Leaf</tissue>
    </source>
</reference>
<sequence>MFFPVKVFGDSDESKKVYDQNKVNGSDVACANGNETNSDEMKTESFRKVKSGEIPCMPSNIDLDEWGQTSIPNIATRTGSSSVQYNHVYDQNKVNGSDVACANGNISFRLSRTASLRFSGKLAGQSHNIFYPGCGYRWSCYKRKAHALQRLGSRYENLSGHDRSCILLGQHRSGHCTCRTSNHGTNSNDDTNARASISRIVMLAEALFEVLDEIHQQSVVLSSHPSVSSIGSVPAPNEVVDSLPVKLYTKLHKHQEDAGQ</sequence>
<proteinExistence type="predicted"/>
<dbReference type="EMBL" id="JAYWIO010000007">
    <property type="protein sequence ID" value="KAK7250714.1"/>
    <property type="molecule type" value="Genomic_DNA"/>
</dbReference>
<name>A0AAN9E7P4_CROPI</name>
<keyword evidence="2" id="KW-1185">Reference proteome</keyword>
<evidence type="ECO:0000313" key="2">
    <source>
        <dbReference type="Proteomes" id="UP001372338"/>
    </source>
</evidence>
<accession>A0AAN9E7P4</accession>
<dbReference type="AlphaFoldDB" id="A0AAN9E7P4"/>